<sequence>MNKRSKQLFAALFFSAALFTAASPVGTGSAQAASASASSLTGVIESSVRLRSEPSVSRGTVLGYLRKGDTVAILEKSNSYFYKVRTADGDIGYVSTQDQYISVSQTSPAAPAPSQELPASSATIETVIARGMSYLGTPYEFGSSRSNTSTFDCSDFVRQAYLEGANIKLPADSRQQGAWIRSNSTAVTDISKLKRGDLMFFMSYRGSSASAYAGIDKSAQTITHVAIYLGDGQILHTYSASSGGVRVDQLSASWMNRFMFGGSVIR</sequence>
<reference evidence="8 9" key="1">
    <citation type="submission" date="2014-08" db="EMBL/GenBank/DDBJ databases">
        <title>Comparative genomics of the Paenibacillus odorifer group.</title>
        <authorList>
            <person name="den Bakker H.C."/>
            <person name="Tsai Y.-C."/>
            <person name="Martin N."/>
            <person name="Korlach J."/>
            <person name="Wiedmann M."/>
        </authorList>
    </citation>
    <scope>NUCLEOTIDE SEQUENCE [LARGE SCALE GENOMIC DNA]</scope>
    <source>
        <strain evidence="8 9">DSM 14472</strain>
    </source>
</reference>
<keyword evidence="2" id="KW-0645">Protease</keyword>
<comment type="similarity">
    <text evidence="1">Belongs to the peptidase C40 family.</text>
</comment>
<feature type="chain" id="PRO_5001846819" evidence="5">
    <location>
        <begin position="33"/>
        <end position="266"/>
    </location>
</feature>
<dbReference type="InterPro" id="IPR038765">
    <property type="entry name" value="Papain-like_cys_pep_sf"/>
</dbReference>
<evidence type="ECO:0000313" key="8">
    <source>
        <dbReference type="EMBL" id="AIQ65575.1"/>
    </source>
</evidence>
<dbReference type="PANTHER" id="PTHR47053">
    <property type="entry name" value="MUREIN DD-ENDOPEPTIDASE MEPH-RELATED"/>
    <property type="match status" value="1"/>
</dbReference>
<keyword evidence="4" id="KW-0788">Thiol protease</keyword>
<evidence type="ECO:0000256" key="4">
    <source>
        <dbReference type="ARBA" id="ARBA00022807"/>
    </source>
</evidence>
<dbReference type="GO" id="GO:0006508">
    <property type="term" value="P:proteolysis"/>
    <property type="evidence" value="ECO:0007669"/>
    <property type="project" value="UniProtKB-KW"/>
</dbReference>
<dbReference type="RefSeq" id="WP_038701496.1">
    <property type="nucleotide sequence ID" value="NZ_CP009286.1"/>
</dbReference>
<evidence type="ECO:0000256" key="3">
    <source>
        <dbReference type="ARBA" id="ARBA00022801"/>
    </source>
</evidence>
<feature type="signal peptide" evidence="5">
    <location>
        <begin position="1"/>
        <end position="32"/>
    </location>
</feature>
<dbReference type="Proteomes" id="UP000029507">
    <property type="component" value="Chromosome"/>
</dbReference>
<keyword evidence="9" id="KW-1185">Reference proteome</keyword>
<dbReference type="STRING" id="169760.PSTEL_23180"/>
<dbReference type="Pfam" id="PF08239">
    <property type="entry name" value="SH3_3"/>
    <property type="match status" value="1"/>
</dbReference>
<feature type="domain" description="NlpC/P60" evidence="7">
    <location>
        <begin position="121"/>
        <end position="265"/>
    </location>
</feature>
<organism evidence="8 9">
    <name type="scientific">Paenibacillus stellifer</name>
    <dbReference type="NCBI Taxonomy" id="169760"/>
    <lineage>
        <taxon>Bacteria</taxon>
        <taxon>Bacillati</taxon>
        <taxon>Bacillota</taxon>
        <taxon>Bacilli</taxon>
        <taxon>Bacillales</taxon>
        <taxon>Paenibacillaceae</taxon>
        <taxon>Paenibacillus</taxon>
    </lineage>
</organism>
<dbReference type="InterPro" id="IPR051202">
    <property type="entry name" value="Peptidase_C40"/>
</dbReference>
<proteinExistence type="inferred from homology"/>
<dbReference type="HOGENOM" id="CLU_016043_13_1_9"/>
<accession>A0A089LZK9</accession>
<evidence type="ECO:0000256" key="2">
    <source>
        <dbReference type="ARBA" id="ARBA00022670"/>
    </source>
</evidence>
<evidence type="ECO:0000259" key="6">
    <source>
        <dbReference type="PROSITE" id="PS51781"/>
    </source>
</evidence>
<keyword evidence="3" id="KW-0378">Hydrolase</keyword>
<dbReference type="PROSITE" id="PS51781">
    <property type="entry name" value="SH3B"/>
    <property type="match status" value="1"/>
</dbReference>
<feature type="domain" description="SH3b" evidence="6">
    <location>
        <begin position="35"/>
        <end position="103"/>
    </location>
</feature>
<dbReference type="Pfam" id="PF00877">
    <property type="entry name" value="NLPC_P60"/>
    <property type="match status" value="1"/>
</dbReference>
<evidence type="ECO:0000313" key="9">
    <source>
        <dbReference type="Proteomes" id="UP000029507"/>
    </source>
</evidence>
<evidence type="ECO:0000256" key="1">
    <source>
        <dbReference type="ARBA" id="ARBA00007074"/>
    </source>
</evidence>
<dbReference type="InterPro" id="IPR003646">
    <property type="entry name" value="SH3-like_bac-type"/>
</dbReference>
<dbReference type="Gene3D" id="3.90.1720.10">
    <property type="entry name" value="endopeptidase domain like (from Nostoc punctiforme)"/>
    <property type="match status" value="1"/>
</dbReference>
<dbReference type="InterPro" id="IPR000064">
    <property type="entry name" value="NLP_P60_dom"/>
</dbReference>
<gene>
    <name evidence="8" type="ORF">PSTEL_23180</name>
</gene>
<name>A0A089LZK9_9BACL</name>
<evidence type="ECO:0000259" key="7">
    <source>
        <dbReference type="PROSITE" id="PS51935"/>
    </source>
</evidence>
<dbReference type="SUPFAM" id="SSF54001">
    <property type="entry name" value="Cysteine proteinases"/>
    <property type="match status" value="1"/>
</dbReference>
<dbReference type="AlphaFoldDB" id="A0A089LZK9"/>
<dbReference type="PROSITE" id="PS51935">
    <property type="entry name" value="NLPC_P60"/>
    <property type="match status" value="1"/>
</dbReference>
<keyword evidence="5" id="KW-0732">Signal</keyword>
<dbReference type="PANTHER" id="PTHR47053:SF1">
    <property type="entry name" value="MUREIN DD-ENDOPEPTIDASE MEPH-RELATED"/>
    <property type="match status" value="1"/>
</dbReference>
<protein>
    <submittedName>
        <fullName evidence="8">Uncharacterized protein</fullName>
    </submittedName>
</protein>
<dbReference type="GO" id="GO:0008234">
    <property type="term" value="F:cysteine-type peptidase activity"/>
    <property type="evidence" value="ECO:0007669"/>
    <property type="project" value="UniProtKB-KW"/>
</dbReference>
<dbReference type="KEGG" id="pste:PSTEL_23180"/>
<dbReference type="EMBL" id="CP009286">
    <property type="protein sequence ID" value="AIQ65575.1"/>
    <property type="molecule type" value="Genomic_DNA"/>
</dbReference>
<dbReference type="OrthoDB" id="9813118at2"/>
<evidence type="ECO:0000256" key="5">
    <source>
        <dbReference type="SAM" id="SignalP"/>
    </source>
</evidence>
<dbReference type="Gene3D" id="2.30.30.40">
    <property type="entry name" value="SH3 Domains"/>
    <property type="match status" value="1"/>
</dbReference>